<sequence>MDDLQNLIFNVLSKYPNLKGREIAKKISKDRQIVNAFLDRNRDKFQQDENYQWNNIENKELVIEFPKKWVDANIFESRLEVYPSLFESKNTVRFVFNERLLLDAIIRLLCLTNQLCQKGKFICLDFRNCINTFTYLRRLSFFKYLHDSAQVLPKRPNSRLAEKYKRNSESLIEVFPICPEDMNNEEVFRISKVLEDSFNEYEKQVLLPKLQMFIGSLIDNVREHGYSDLTGYSALQIYNIPNSSQKKIVLVIADNGSGLINTLRKALTYDHYKNIALPFQENSIESNKSLIAYVLNNGGITQTGIENRGLGLNEAHSALAKISKKETKDLLNLENIDVKVSIRLDDCKYHFLYQSNYLKDKDLMHTGGLTKMYGTQFILTIVLTN</sequence>
<dbReference type="HOGENOM" id="CLU_751717_0_0_6"/>
<dbReference type="OrthoDB" id="8456403at2"/>
<dbReference type="AlphaFoldDB" id="N9TA28"/>
<gene>
    <name evidence="1" type="ORF">F902_01029</name>
</gene>
<reference evidence="1 2" key="1">
    <citation type="submission" date="2013-02" db="EMBL/GenBank/DDBJ databases">
        <title>The Genome Sequence of Acinetobacter sp. CIP 70.18.</title>
        <authorList>
            <consortium name="The Broad Institute Genome Sequencing Platform"/>
            <consortium name="The Broad Institute Genome Sequencing Center for Infectious Disease"/>
            <person name="Cerqueira G."/>
            <person name="Feldgarden M."/>
            <person name="Courvalin P."/>
            <person name="Perichon B."/>
            <person name="Grillot-Courvalin C."/>
            <person name="Clermont D."/>
            <person name="Rocha E."/>
            <person name="Yoon E.-J."/>
            <person name="Nemec A."/>
            <person name="Walker B."/>
            <person name="Young S.K."/>
            <person name="Zeng Q."/>
            <person name="Gargeya S."/>
            <person name="Fitzgerald M."/>
            <person name="Haas B."/>
            <person name="Abouelleil A."/>
            <person name="Alvarado L."/>
            <person name="Arachchi H.M."/>
            <person name="Berlin A.M."/>
            <person name="Chapman S.B."/>
            <person name="Dewar J."/>
            <person name="Goldberg J."/>
            <person name="Griggs A."/>
            <person name="Gujja S."/>
            <person name="Hansen M."/>
            <person name="Howarth C."/>
            <person name="Imamovic A."/>
            <person name="Larimer J."/>
            <person name="McCowan C."/>
            <person name="Murphy C."/>
            <person name="Neiman D."/>
            <person name="Pearson M."/>
            <person name="Priest M."/>
            <person name="Roberts A."/>
            <person name="Saif S."/>
            <person name="Shea T."/>
            <person name="Sisk P."/>
            <person name="Sykes S."/>
            <person name="Wortman J."/>
            <person name="Nusbaum C."/>
            <person name="Birren B."/>
        </authorList>
    </citation>
    <scope>NUCLEOTIDE SEQUENCE [LARGE SCALE GENOMIC DNA]</scope>
    <source>
        <strain evidence="1 2">CIP 70.18</strain>
    </source>
</reference>
<evidence type="ECO:0000313" key="1">
    <source>
        <dbReference type="EMBL" id="ENX60482.1"/>
    </source>
</evidence>
<name>N9TA28_9GAMM</name>
<organism evidence="1 2">
    <name type="scientific">Acinetobacter higginsii</name>
    <dbReference type="NCBI Taxonomy" id="70347"/>
    <lineage>
        <taxon>Bacteria</taxon>
        <taxon>Pseudomonadati</taxon>
        <taxon>Pseudomonadota</taxon>
        <taxon>Gammaproteobacteria</taxon>
        <taxon>Moraxellales</taxon>
        <taxon>Moraxellaceae</taxon>
        <taxon>Acinetobacter</taxon>
    </lineage>
</organism>
<comment type="caution">
    <text evidence="1">The sequence shown here is derived from an EMBL/GenBank/DDBJ whole genome shotgun (WGS) entry which is preliminary data.</text>
</comment>
<dbReference type="PATRIC" id="fig|1217700.3.peg.982"/>
<accession>N9TA28</accession>
<keyword evidence="2" id="KW-1185">Reference proteome</keyword>
<evidence type="ECO:0000313" key="2">
    <source>
        <dbReference type="Proteomes" id="UP000013084"/>
    </source>
</evidence>
<dbReference type="Proteomes" id="UP000013084">
    <property type="component" value="Unassembled WGS sequence"/>
</dbReference>
<proteinExistence type="predicted"/>
<protein>
    <submittedName>
        <fullName evidence="1">Uncharacterized protein</fullName>
    </submittedName>
</protein>
<dbReference type="EMBL" id="APRN01000033">
    <property type="protein sequence ID" value="ENX60482.1"/>
    <property type="molecule type" value="Genomic_DNA"/>
</dbReference>